<gene>
    <name evidence="2" type="ORF">Tci_021235</name>
</gene>
<comment type="caution">
    <text evidence="2">The sequence shown here is derived from an EMBL/GenBank/DDBJ whole genome shotgun (WGS) entry which is preliminary data.</text>
</comment>
<proteinExistence type="predicted"/>
<feature type="compositionally biased region" description="Basic and acidic residues" evidence="1">
    <location>
        <begin position="132"/>
        <end position="160"/>
    </location>
</feature>
<dbReference type="EMBL" id="BKCJ010002539">
    <property type="protein sequence ID" value="GEU49257.1"/>
    <property type="molecule type" value="Genomic_DNA"/>
</dbReference>
<dbReference type="AlphaFoldDB" id="A0A6L2KKI5"/>
<evidence type="ECO:0000256" key="1">
    <source>
        <dbReference type="SAM" id="MobiDB-lite"/>
    </source>
</evidence>
<organism evidence="2">
    <name type="scientific">Tanacetum cinerariifolium</name>
    <name type="common">Dalmatian daisy</name>
    <name type="synonym">Chrysanthemum cinerariifolium</name>
    <dbReference type="NCBI Taxonomy" id="118510"/>
    <lineage>
        <taxon>Eukaryota</taxon>
        <taxon>Viridiplantae</taxon>
        <taxon>Streptophyta</taxon>
        <taxon>Embryophyta</taxon>
        <taxon>Tracheophyta</taxon>
        <taxon>Spermatophyta</taxon>
        <taxon>Magnoliopsida</taxon>
        <taxon>eudicotyledons</taxon>
        <taxon>Gunneridae</taxon>
        <taxon>Pentapetalae</taxon>
        <taxon>asterids</taxon>
        <taxon>campanulids</taxon>
        <taxon>Asterales</taxon>
        <taxon>Asteraceae</taxon>
        <taxon>Asteroideae</taxon>
        <taxon>Anthemideae</taxon>
        <taxon>Anthemidinae</taxon>
        <taxon>Tanacetum</taxon>
    </lineage>
</organism>
<sequence>MENENPIHTLRDYSIPSHEGYQNTIELPDGNNVVPLRSDTIELVQNGCSFHGLRFENPNQHLKTYSKNSIIMASIFGSKSFYDHVNPATRRTIDQEPGGKPIRNTTSPKCVHFINTITILSKEDEPREIEIMKQDTKDNDHESIIKVEEKSKESEDKKEEEKDESEYIDTNPPSPPDPSISFIIEKVQKLNSFLESLNLVPPSSNT</sequence>
<protein>
    <submittedName>
        <fullName evidence="2">MAK10-like protein</fullName>
    </submittedName>
</protein>
<reference evidence="2" key="1">
    <citation type="journal article" date="2019" name="Sci. Rep.">
        <title>Draft genome of Tanacetum cinerariifolium, the natural source of mosquito coil.</title>
        <authorList>
            <person name="Yamashiro T."/>
            <person name="Shiraishi A."/>
            <person name="Satake H."/>
            <person name="Nakayama K."/>
        </authorList>
    </citation>
    <scope>NUCLEOTIDE SEQUENCE</scope>
</reference>
<evidence type="ECO:0000313" key="2">
    <source>
        <dbReference type="EMBL" id="GEU49257.1"/>
    </source>
</evidence>
<feature type="region of interest" description="Disordered" evidence="1">
    <location>
        <begin position="132"/>
        <end position="181"/>
    </location>
</feature>
<accession>A0A6L2KKI5</accession>
<name>A0A6L2KKI5_TANCI</name>